<gene>
    <name evidence="2" type="ORF">HDK90DRAFT_515004</name>
</gene>
<dbReference type="EMBL" id="JBBWRZ010000012">
    <property type="protein sequence ID" value="KAK8224852.1"/>
    <property type="molecule type" value="Genomic_DNA"/>
</dbReference>
<protein>
    <submittedName>
        <fullName evidence="2">Uncharacterized protein</fullName>
    </submittedName>
</protein>
<reference evidence="2 3" key="1">
    <citation type="submission" date="2024-04" db="EMBL/GenBank/DDBJ databases">
        <title>Phyllosticta paracitricarpa is synonymous to the EU quarantine fungus P. citricarpa based on phylogenomic analyses.</title>
        <authorList>
            <consortium name="Lawrence Berkeley National Laboratory"/>
            <person name="Van Ingen-Buijs V.A."/>
            <person name="Van Westerhoven A.C."/>
            <person name="Haridas S."/>
            <person name="Skiadas P."/>
            <person name="Martin F."/>
            <person name="Groenewald J.Z."/>
            <person name="Crous P.W."/>
            <person name="Seidl M.F."/>
        </authorList>
    </citation>
    <scope>NUCLEOTIDE SEQUENCE [LARGE SCALE GENOMIC DNA]</scope>
    <source>
        <strain evidence="2 3">CBS 123374</strain>
    </source>
</reference>
<feature type="region of interest" description="Disordered" evidence="1">
    <location>
        <begin position="280"/>
        <end position="307"/>
    </location>
</feature>
<evidence type="ECO:0000256" key="1">
    <source>
        <dbReference type="SAM" id="MobiDB-lite"/>
    </source>
</evidence>
<feature type="region of interest" description="Disordered" evidence="1">
    <location>
        <begin position="358"/>
        <end position="396"/>
    </location>
</feature>
<sequence>MANVQELTLILDIEPSFSYSYKPNNKGFIKEPISINYPSSGSMQDAKLHRSDQSASPTTYWGVKGYGFHNDTSLPQLLHADRVSTWPNHRNSTFGKALADLLVALGEHDKVKALTLRLQMPDRIPGYEVSGLHEFIRPFELLCGIENLKFCVYGCRGGEARQALEAELERISRLLNTRRDKCKGRLETICTCMECFLTLEESGARTDQKYTEQEDWFDEGIAMEKEIAKVESYKEYLAERDAYNDPWDKDTSWDGPRVWEDDRAYEIMFRPGANSFSSGKMTDFSPAGTMTSAENTEETSAPDLAGARPCNSPITGQSFSFLALPRELRDIVYDDVIVIACEFLSGIQKDATVALSSSRPNLAVPSRPPASSLSPSTHRGNDMASPPDQQAAPTVAGDSIGEPAVMKEKPTHLASTFLRGTPREIRDMVYEEVLKEDFSEGIFGAAPAGVWSLKAFLRAAEGNLVGFEPPCIGLPKKIRYINIEDIQNLSLDIFIEPAYEIMFQPGPNVLLAEPVSDGILSKARLSRSKETLSPTTYFDVKKYGVYNSSGLPQIFGAQEVATLPTRHNSDFGRALADFIVELGNRDKIRSLDLRVVLQTWNGPTGCRVHCIHTSSGVNEFLRPFTILSGIKDLKIRLKGPKYRDALCAGVEVQHMLRTEVENLRFQMGSGGRNCVHTLDRICNCEKCFPTLSKLKHQVIEPDQDNKLDNKALQQQLVEVENHKHRLAEDEYHDGLISDHEATYPMGRQEHALASSSGFRIGISEHRPHDGCDCHACWLEQSQW</sequence>
<keyword evidence="3" id="KW-1185">Reference proteome</keyword>
<accession>A0ABR1YBQ1</accession>
<evidence type="ECO:0000313" key="2">
    <source>
        <dbReference type="EMBL" id="KAK8224852.1"/>
    </source>
</evidence>
<dbReference type="Proteomes" id="UP001492380">
    <property type="component" value="Unassembled WGS sequence"/>
</dbReference>
<proteinExistence type="predicted"/>
<evidence type="ECO:0000313" key="3">
    <source>
        <dbReference type="Proteomes" id="UP001492380"/>
    </source>
</evidence>
<name>A0ABR1YBQ1_9PEZI</name>
<organism evidence="2 3">
    <name type="scientific">Phyllosticta capitalensis</name>
    <dbReference type="NCBI Taxonomy" id="121624"/>
    <lineage>
        <taxon>Eukaryota</taxon>
        <taxon>Fungi</taxon>
        <taxon>Dikarya</taxon>
        <taxon>Ascomycota</taxon>
        <taxon>Pezizomycotina</taxon>
        <taxon>Dothideomycetes</taxon>
        <taxon>Dothideomycetes incertae sedis</taxon>
        <taxon>Botryosphaeriales</taxon>
        <taxon>Phyllostictaceae</taxon>
        <taxon>Phyllosticta</taxon>
    </lineage>
</organism>
<comment type="caution">
    <text evidence="2">The sequence shown here is derived from an EMBL/GenBank/DDBJ whole genome shotgun (WGS) entry which is preliminary data.</text>
</comment>